<dbReference type="InterPro" id="IPR010093">
    <property type="entry name" value="SinI_DNA-bd"/>
</dbReference>
<dbReference type="Pfam" id="PF12728">
    <property type="entry name" value="HTH_17"/>
    <property type="match status" value="1"/>
</dbReference>
<dbReference type="SUPFAM" id="SSF53850">
    <property type="entry name" value="Periplasmic binding protein-like II"/>
    <property type="match status" value="1"/>
</dbReference>
<dbReference type="SUPFAM" id="SSF46955">
    <property type="entry name" value="Putative DNA-binding domain"/>
    <property type="match status" value="1"/>
</dbReference>
<dbReference type="PANTHER" id="PTHR38431:SF1">
    <property type="entry name" value="BLL2305 PROTEIN"/>
    <property type="match status" value="1"/>
</dbReference>
<sequence>MGSGPTDQQPAYLTTKEVADLLRVKERKVYDLAAAGEIPHRRITGKLLFPASEITAWIEGNSDAATGERPAVLTGSHDPLLDWAIRESGAGLATLWNGSIDGLNVYAEGRAALTGLHLPEEDGWNLRTVASRALRDCVLIGWSKRARGLIVAPELDGKISTFADTSGRRLVRRQPGAGAAALLDRLMTDAGMTEADLAPVAGFARTETEAAAAISAGDADAALGIEAMAQQFHLGFVHLCEERFDLLIDRRSYFTEPVQQLLSFSRSKAFHDKAAAMGGYDVEDCGAVRWLSP</sequence>
<dbReference type="GO" id="GO:0003677">
    <property type="term" value="F:DNA binding"/>
    <property type="evidence" value="ECO:0007669"/>
    <property type="project" value="InterPro"/>
</dbReference>
<dbReference type="InterPro" id="IPR041657">
    <property type="entry name" value="HTH_17"/>
</dbReference>
<dbReference type="PANTHER" id="PTHR38431">
    <property type="entry name" value="BLL2305 PROTEIN"/>
    <property type="match status" value="1"/>
</dbReference>
<evidence type="ECO:0000313" key="3">
    <source>
        <dbReference type="EMBL" id="MBJ6373418.1"/>
    </source>
</evidence>
<dbReference type="NCBIfam" id="TIGR01764">
    <property type="entry name" value="excise"/>
    <property type="match status" value="1"/>
</dbReference>
<gene>
    <name evidence="3" type="ORF">JF290_17970</name>
</gene>
<dbReference type="Gene3D" id="3.40.190.10">
    <property type="entry name" value="Periplasmic binding protein-like II"/>
    <property type="match status" value="1"/>
</dbReference>
<dbReference type="InterPro" id="IPR009061">
    <property type="entry name" value="DNA-bd_dom_put_sf"/>
</dbReference>
<reference evidence="3" key="1">
    <citation type="submission" date="2020-12" db="EMBL/GenBank/DDBJ databases">
        <title>Sedimentitalea sp. nov., isolated from sand in Incheon.</title>
        <authorList>
            <person name="Kim W."/>
        </authorList>
    </citation>
    <scope>NUCLEOTIDE SEQUENCE</scope>
    <source>
        <strain evidence="3">CAU 1593</strain>
    </source>
</reference>
<evidence type="ECO:0000259" key="2">
    <source>
        <dbReference type="Pfam" id="PF12728"/>
    </source>
</evidence>
<dbReference type="InterPro" id="IPR024370">
    <property type="entry name" value="PBP_domain"/>
</dbReference>
<keyword evidence="4" id="KW-1185">Reference proteome</keyword>
<accession>A0A8J7JCG3</accession>
<dbReference type="Proteomes" id="UP000619079">
    <property type="component" value="Unassembled WGS sequence"/>
</dbReference>
<name>A0A8J7JCG3_9RHOB</name>
<dbReference type="EMBL" id="JAELVR010000013">
    <property type="protein sequence ID" value="MBJ6373418.1"/>
    <property type="molecule type" value="Genomic_DNA"/>
</dbReference>
<protein>
    <submittedName>
        <fullName evidence="3">Helix-turn-helix transcriptional regulator</fullName>
    </submittedName>
</protein>
<evidence type="ECO:0000313" key="4">
    <source>
        <dbReference type="Proteomes" id="UP000619079"/>
    </source>
</evidence>
<proteinExistence type="predicted"/>
<comment type="caution">
    <text evidence="3">The sequence shown here is derived from an EMBL/GenBank/DDBJ whole genome shotgun (WGS) entry which is preliminary data.</text>
</comment>
<feature type="domain" description="PBP" evidence="1">
    <location>
        <begin position="87"/>
        <end position="264"/>
    </location>
</feature>
<evidence type="ECO:0000259" key="1">
    <source>
        <dbReference type="Pfam" id="PF12727"/>
    </source>
</evidence>
<organism evidence="3 4">
    <name type="scientific">Sedimentitalea arenosa</name>
    <dbReference type="NCBI Taxonomy" id="2798803"/>
    <lineage>
        <taxon>Bacteria</taxon>
        <taxon>Pseudomonadati</taxon>
        <taxon>Pseudomonadota</taxon>
        <taxon>Alphaproteobacteria</taxon>
        <taxon>Rhodobacterales</taxon>
        <taxon>Paracoccaceae</taxon>
        <taxon>Sedimentitalea</taxon>
    </lineage>
</organism>
<dbReference type="Pfam" id="PF12727">
    <property type="entry name" value="PBP_like"/>
    <property type="match status" value="1"/>
</dbReference>
<feature type="domain" description="Helix-turn-helix" evidence="2">
    <location>
        <begin position="12"/>
        <end position="61"/>
    </location>
</feature>
<dbReference type="AlphaFoldDB" id="A0A8J7JCG3"/>